<dbReference type="Proteomes" id="UP000479300">
    <property type="component" value="Unassembled WGS sequence"/>
</dbReference>
<name>A0A6L9JH34_PHOLM</name>
<gene>
    <name evidence="1" type="ORF">GPY51_07185</name>
</gene>
<dbReference type="EMBL" id="WSFA01000012">
    <property type="protein sequence ID" value="NDL38568.1"/>
    <property type="molecule type" value="Genomic_DNA"/>
</dbReference>
<dbReference type="RefSeq" id="WP_133148749.1">
    <property type="nucleotide sequence ID" value="NZ_CAWMTZ010000089.1"/>
</dbReference>
<sequence>MRGSQQCSLRTALHQTHDENQITIFVMFSDEAWYGHDGYQLCTPISHSTKDGQKQQVLAM</sequence>
<reference evidence="1 2" key="1">
    <citation type="submission" date="2019-12" db="EMBL/GenBank/DDBJ databases">
        <title>Engineering Photorhabdus to improve their lethality against agricultural pests.</title>
        <authorList>
            <person name="Machado R.A.R."/>
        </authorList>
    </citation>
    <scope>NUCLEOTIDE SEQUENCE [LARGE SCALE GENOMIC DNA]</scope>
    <source>
        <strain evidence="1 2">EN01</strain>
    </source>
</reference>
<comment type="caution">
    <text evidence="1">The sequence shown here is derived from an EMBL/GenBank/DDBJ whole genome shotgun (WGS) entry which is preliminary data.</text>
</comment>
<accession>A0A6L9JH34</accession>
<organism evidence="1 2">
    <name type="scientific">Photorhabdus laumondii subsp. laumondii</name>
    <name type="common">Photorhabdus luminescens subsp. laumondii</name>
    <dbReference type="NCBI Taxonomy" id="141679"/>
    <lineage>
        <taxon>Bacteria</taxon>
        <taxon>Pseudomonadati</taxon>
        <taxon>Pseudomonadota</taxon>
        <taxon>Gammaproteobacteria</taxon>
        <taxon>Enterobacterales</taxon>
        <taxon>Morganellaceae</taxon>
        <taxon>Photorhabdus</taxon>
    </lineage>
</organism>
<evidence type="ECO:0000313" key="2">
    <source>
        <dbReference type="Proteomes" id="UP000479300"/>
    </source>
</evidence>
<dbReference type="AlphaFoldDB" id="A0A6L9JH34"/>
<proteinExistence type="predicted"/>
<protein>
    <submittedName>
        <fullName evidence="1">Uncharacterized protein</fullName>
    </submittedName>
</protein>
<evidence type="ECO:0000313" key="1">
    <source>
        <dbReference type="EMBL" id="NDL38568.1"/>
    </source>
</evidence>